<proteinExistence type="predicted"/>
<dbReference type="InterPro" id="IPR011990">
    <property type="entry name" value="TPR-like_helical_dom_sf"/>
</dbReference>
<evidence type="ECO:0000313" key="3">
    <source>
        <dbReference type="EMBL" id="PZQ19142.1"/>
    </source>
</evidence>
<protein>
    <submittedName>
        <fullName evidence="3">Sel1 repeat family protein</fullName>
    </submittedName>
</protein>
<evidence type="ECO:0000313" key="4">
    <source>
        <dbReference type="Proteomes" id="UP000249577"/>
    </source>
</evidence>
<feature type="region of interest" description="Disordered" evidence="1">
    <location>
        <begin position="371"/>
        <end position="398"/>
    </location>
</feature>
<dbReference type="PANTHER" id="PTHR11102:SF160">
    <property type="entry name" value="ERAD-ASSOCIATED E3 UBIQUITIN-PROTEIN LIGASE COMPONENT HRD3"/>
    <property type="match status" value="1"/>
</dbReference>
<evidence type="ECO:0000256" key="2">
    <source>
        <dbReference type="SAM" id="SignalP"/>
    </source>
</evidence>
<reference evidence="3 4" key="1">
    <citation type="submission" date="2017-08" db="EMBL/GenBank/DDBJ databases">
        <title>Infants hospitalized years apart are colonized by the same room-sourced microbial strains.</title>
        <authorList>
            <person name="Brooks B."/>
            <person name="Olm M.R."/>
            <person name="Firek B.A."/>
            <person name="Baker R."/>
            <person name="Thomas B.C."/>
            <person name="Morowitz M.J."/>
            <person name="Banfield J.F."/>
        </authorList>
    </citation>
    <scope>NUCLEOTIDE SEQUENCE [LARGE SCALE GENOMIC DNA]</scope>
    <source>
        <strain evidence="3">S2_005_003_R2_43</strain>
    </source>
</reference>
<dbReference type="PANTHER" id="PTHR11102">
    <property type="entry name" value="SEL-1-LIKE PROTEIN"/>
    <property type="match status" value="1"/>
</dbReference>
<gene>
    <name evidence="3" type="ORF">DI565_01800</name>
</gene>
<dbReference type="AlphaFoldDB" id="A0A2W5KPX1"/>
<feature type="compositionally biased region" description="Low complexity" evidence="1">
    <location>
        <begin position="377"/>
        <end position="398"/>
    </location>
</feature>
<dbReference type="InterPro" id="IPR006597">
    <property type="entry name" value="Sel1-like"/>
</dbReference>
<dbReference type="SUPFAM" id="SSF81901">
    <property type="entry name" value="HCP-like"/>
    <property type="match status" value="1"/>
</dbReference>
<dbReference type="EMBL" id="QFPN01000001">
    <property type="protein sequence ID" value="PZQ19142.1"/>
    <property type="molecule type" value="Genomic_DNA"/>
</dbReference>
<accession>A0A2W5KPX1</accession>
<comment type="caution">
    <text evidence="3">The sequence shown here is derived from an EMBL/GenBank/DDBJ whole genome shotgun (WGS) entry which is preliminary data.</text>
</comment>
<dbReference type="SMART" id="SM00671">
    <property type="entry name" value="SEL1"/>
    <property type="match status" value="6"/>
</dbReference>
<organism evidence="3 4">
    <name type="scientific">Ancylobacter novellus</name>
    <name type="common">Thiobacillus novellus</name>
    <dbReference type="NCBI Taxonomy" id="921"/>
    <lineage>
        <taxon>Bacteria</taxon>
        <taxon>Pseudomonadati</taxon>
        <taxon>Pseudomonadota</taxon>
        <taxon>Alphaproteobacteria</taxon>
        <taxon>Hyphomicrobiales</taxon>
        <taxon>Xanthobacteraceae</taxon>
        <taxon>Ancylobacter</taxon>
    </lineage>
</organism>
<sequence length="398" mass="42070">MSRLSTGFAIAVLAVAPAAAVEHQKKPPAPQQRPVQSAPARTGAAPDLARPELPIPSFRDMMRITPHGVPSAPPEGVAEETAAPAEDPFDPNADVAFGAYQRGLYLRAYDEAKRRAEATPPDPAAMTLLGELYANGYGVSRAPETAVGWYARAAKAGDRQAMTALALARVEGFGGPKDEKAAAALFEQAGEKNEPEALYNLAVMKFERGGAPQQAVAARLMKRAAELGEAAAQYAYAVLLKDGRGVEKDPSASAEWMRRAAEQDDVAALVEYGIAVFQGAGVVKNEAEAARLFRRAADRGNAIGQNRLARLYAYGRGVERDPAKAAAWHALASRQGLQDPWLEGFVETLPPEEREAASRLVARWTEGFGPVARASESDAPPSTSPQPSAAAAPAASKP</sequence>
<feature type="signal peptide" evidence="2">
    <location>
        <begin position="1"/>
        <end position="20"/>
    </location>
</feature>
<dbReference type="InterPro" id="IPR050767">
    <property type="entry name" value="Sel1_AlgK"/>
</dbReference>
<dbReference type="Proteomes" id="UP000249577">
    <property type="component" value="Unassembled WGS sequence"/>
</dbReference>
<feature type="region of interest" description="Disordered" evidence="1">
    <location>
        <begin position="20"/>
        <end position="90"/>
    </location>
</feature>
<evidence type="ECO:0000256" key="1">
    <source>
        <dbReference type="SAM" id="MobiDB-lite"/>
    </source>
</evidence>
<dbReference type="Gene3D" id="1.25.40.10">
    <property type="entry name" value="Tetratricopeptide repeat domain"/>
    <property type="match status" value="2"/>
</dbReference>
<feature type="chain" id="PRO_5016094560" evidence="2">
    <location>
        <begin position="21"/>
        <end position="398"/>
    </location>
</feature>
<keyword evidence="2" id="KW-0732">Signal</keyword>
<dbReference type="Pfam" id="PF08238">
    <property type="entry name" value="Sel1"/>
    <property type="match status" value="6"/>
</dbReference>
<name>A0A2W5KPX1_ANCNO</name>